<dbReference type="Proteomes" id="UP000195128">
    <property type="component" value="Unassembled WGS sequence"/>
</dbReference>
<reference evidence="1 2" key="1">
    <citation type="submission" date="2017-01" db="EMBL/GenBank/DDBJ databases">
        <authorList>
            <person name="Mah S.A."/>
            <person name="Swanson W.J."/>
            <person name="Moy G.W."/>
            <person name="Vacquier V.D."/>
        </authorList>
    </citation>
    <scope>NUCLEOTIDE SEQUENCE [LARGE SCALE GENOMIC DNA]</scope>
    <source>
        <strain evidence="1">PDD-32b-74</strain>
    </source>
</reference>
<protein>
    <submittedName>
        <fullName evidence="1">Uncharacterized protein</fullName>
    </submittedName>
</protein>
<gene>
    <name evidence="1" type="ORF">BW686_07245</name>
</gene>
<evidence type="ECO:0000313" key="1">
    <source>
        <dbReference type="EMBL" id="OUM07827.1"/>
    </source>
</evidence>
<accession>A0A244ETI0</accession>
<dbReference type="AlphaFoldDB" id="A0A244ETI0"/>
<name>A0A244ETI0_PSESX</name>
<comment type="caution">
    <text evidence="1">The sequence shown here is derived from an EMBL/GenBank/DDBJ whole genome shotgun (WGS) entry which is preliminary data.</text>
</comment>
<evidence type="ECO:0000313" key="2">
    <source>
        <dbReference type="Proteomes" id="UP000195128"/>
    </source>
</evidence>
<proteinExistence type="predicted"/>
<dbReference type="OrthoDB" id="6969759at2"/>
<dbReference type="EMBL" id="MTSA01000005">
    <property type="protein sequence ID" value="OUM07827.1"/>
    <property type="molecule type" value="Genomic_DNA"/>
</dbReference>
<sequence length="116" mass="12927">MPTDYKSLNSLQTAAEVKPTSIPASVERAIAVQFQFSATAYMCCASVDHEINCLVGVVYQEQRGRFRDGATVRTSSLRRRFESHGYHVFETSNGSSYVVCEWAPDGMSPRFSGVRH</sequence>
<organism evidence="1 2">
    <name type="scientific">Pseudomonas syringae</name>
    <dbReference type="NCBI Taxonomy" id="317"/>
    <lineage>
        <taxon>Bacteria</taxon>
        <taxon>Pseudomonadati</taxon>
        <taxon>Pseudomonadota</taxon>
        <taxon>Gammaproteobacteria</taxon>
        <taxon>Pseudomonadales</taxon>
        <taxon>Pseudomonadaceae</taxon>
        <taxon>Pseudomonas</taxon>
    </lineage>
</organism>